<feature type="transmembrane region" description="Helical" evidence="8">
    <location>
        <begin position="15"/>
        <end position="32"/>
    </location>
</feature>
<evidence type="ECO:0000256" key="6">
    <source>
        <dbReference type="ARBA" id="ARBA00023004"/>
    </source>
</evidence>
<comment type="cofactor">
    <cofactor evidence="1">
        <name>heme</name>
        <dbReference type="ChEBI" id="CHEBI:30413"/>
    </cofactor>
</comment>
<dbReference type="Proteomes" id="UP000243515">
    <property type="component" value="Unassembled WGS sequence"/>
</dbReference>
<evidence type="ECO:0000256" key="1">
    <source>
        <dbReference type="ARBA" id="ARBA00001971"/>
    </source>
</evidence>
<keyword evidence="4" id="KW-0479">Metal-binding</keyword>
<evidence type="ECO:0000256" key="5">
    <source>
        <dbReference type="ARBA" id="ARBA00023002"/>
    </source>
</evidence>
<dbReference type="PANTHER" id="PTHR46206">
    <property type="entry name" value="CYTOCHROME P450"/>
    <property type="match status" value="1"/>
</dbReference>
<evidence type="ECO:0000256" key="2">
    <source>
        <dbReference type="ARBA" id="ARBA00010617"/>
    </source>
</evidence>
<comment type="caution">
    <text evidence="9">The sequence shown here is derived from an EMBL/GenBank/DDBJ whole genome shotgun (WGS) entry which is preliminary data.</text>
</comment>
<dbReference type="InterPro" id="IPR036396">
    <property type="entry name" value="Cyt_P450_sf"/>
</dbReference>
<name>A0A232LND6_9EURO</name>
<dbReference type="OrthoDB" id="1844152at2759"/>
<dbReference type="GO" id="GO:0005506">
    <property type="term" value="F:iron ion binding"/>
    <property type="evidence" value="ECO:0007669"/>
    <property type="project" value="InterPro"/>
</dbReference>
<evidence type="ECO:0000256" key="8">
    <source>
        <dbReference type="SAM" id="Phobius"/>
    </source>
</evidence>
<keyword evidence="8" id="KW-0472">Membrane</keyword>
<evidence type="ECO:0000313" key="9">
    <source>
        <dbReference type="EMBL" id="OXV05680.1"/>
    </source>
</evidence>
<keyword evidence="6" id="KW-0408">Iron</keyword>
<keyword evidence="8" id="KW-0812">Transmembrane</keyword>
<comment type="similarity">
    <text evidence="2">Belongs to the cytochrome P450 family.</text>
</comment>
<gene>
    <name evidence="9" type="ORF">Egran_06552</name>
</gene>
<dbReference type="GO" id="GO:0016705">
    <property type="term" value="F:oxidoreductase activity, acting on paired donors, with incorporation or reduction of molecular oxygen"/>
    <property type="evidence" value="ECO:0007669"/>
    <property type="project" value="InterPro"/>
</dbReference>
<dbReference type="SUPFAM" id="SSF48264">
    <property type="entry name" value="Cytochrome P450"/>
    <property type="match status" value="1"/>
</dbReference>
<keyword evidence="5" id="KW-0560">Oxidoreductase</keyword>
<proteinExistence type="inferred from homology"/>
<accession>A0A232LND6</accession>
<protein>
    <recommendedName>
        <fullName evidence="11">Cytochrome P450</fullName>
    </recommendedName>
</protein>
<keyword evidence="10" id="KW-1185">Reference proteome</keyword>
<organism evidence="9 10">
    <name type="scientific">Elaphomyces granulatus</name>
    <dbReference type="NCBI Taxonomy" id="519963"/>
    <lineage>
        <taxon>Eukaryota</taxon>
        <taxon>Fungi</taxon>
        <taxon>Dikarya</taxon>
        <taxon>Ascomycota</taxon>
        <taxon>Pezizomycotina</taxon>
        <taxon>Eurotiomycetes</taxon>
        <taxon>Eurotiomycetidae</taxon>
        <taxon>Eurotiales</taxon>
        <taxon>Elaphomycetaceae</taxon>
        <taxon>Elaphomyces</taxon>
    </lineage>
</organism>
<evidence type="ECO:0000256" key="4">
    <source>
        <dbReference type="ARBA" id="ARBA00022723"/>
    </source>
</evidence>
<dbReference type="GO" id="GO:0004497">
    <property type="term" value="F:monooxygenase activity"/>
    <property type="evidence" value="ECO:0007669"/>
    <property type="project" value="UniProtKB-KW"/>
</dbReference>
<keyword evidence="3" id="KW-0349">Heme</keyword>
<dbReference type="PANTHER" id="PTHR46206:SF1">
    <property type="entry name" value="P450, PUTATIVE (EUROFUNG)-RELATED"/>
    <property type="match status" value="1"/>
</dbReference>
<dbReference type="Gene3D" id="1.10.630.10">
    <property type="entry name" value="Cytochrome P450"/>
    <property type="match status" value="2"/>
</dbReference>
<dbReference type="EMBL" id="NPHW01006588">
    <property type="protein sequence ID" value="OXV05680.1"/>
    <property type="molecule type" value="Genomic_DNA"/>
</dbReference>
<reference evidence="9 10" key="1">
    <citation type="journal article" date="2015" name="Environ. Microbiol.">
        <title>Metagenome sequence of Elaphomyces granulatus from sporocarp tissue reveals Ascomycota ectomycorrhizal fingerprints of genome expansion and a Proteobacteria-rich microbiome.</title>
        <authorList>
            <person name="Quandt C.A."/>
            <person name="Kohler A."/>
            <person name="Hesse C.N."/>
            <person name="Sharpton T.J."/>
            <person name="Martin F."/>
            <person name="Spatafora J.W."/>
        </authorList>
    </citation>
    <scope>NUCLEOTIDE SEQUENCE [LARGE SCALE GENOMIC DNA]</scope>
    <source>
        <strain evidence="9 10">OSC145934</strain>
    </source>
</reference>
<dbReference type="AlphaFoldDB" id="A0A232LND6"/>
<keyword evidence="8" id="KW-1133">Transmembrane helix</keyword>
<dbReference type="GO" id="GO:0020037">
    <property type="term" value="F:heme binding"/>
    <property type="evidence" value="ECO:0007669"/>
    <property type="project" value="InterPro"/>
</dbReference>
<sequence length="418" mass="47710">MLATLATPVVLDNGFVLLAVVSLILGLVYRAYSPTGFSDDLSLIREAPGKKHFSIWTRISFYFNCASLYRDVYDKFSKRGMPVLVPTLGTRKEIFLPYSSMKWALSQPPSVLGMWEAFNEMFQLGHSLGDEKYMIDTWPHLLARHVLTQELDEYILAVHEELKHAVDTRFGTDTENWATLDLLDTIRMVVNQVGSRFAVGLPLCRDEEYLRLLMSAIDGIVESAGVTGFAPTFLRPLIGSLASSRTRGRLAKLEAKYDPIFKERIRIMQSEKPEASDPTDLLQKMMRYAQKNRPDELETSQMTKRLLMANLGFIYQPNFAMSNMILNIVNSDAEYGTISTLREEAATHLLIFGRGRNSCPGRFLVDFQLKMMVSHLLTNYDIKFPDEYQGQRPPNRWLLEFIFPPRAVKVMVKRRAAV</sequence>
<evidence type="ECO:0000256" key="3">
    <source>
        <dbReference type="ARBA" id="ARBA00022617"/>
    </source>
</evidence>
<evidence type="ECO:0000256" key="7">
    <source>
        <dbReference type="ARBA" id="ARBA00023033"/>
    </source>
</evidence>
<evidence type="ECO:0000313" key="10">
    <source>
        <dbReference type="Proteomes" id="UP000243515"/>
    </source>
</evidence>
<evidence type="ECO:0008006" key="11">
    <source>
        <dbReference type="Google" id="ProtNLM"/>
    </source>
</evidence>
<dbReference type="CDD" id="cd11041">
    <property type="entry name" value="CYP503A1-like"/>
    <property type="match status" value="1"/>
</dbReference>
<keyword evidence="7" id="KW-0503">Monooxygenase</keyword>